<keyword evidence="3" id="KW-0418">Kinase</keyword>
<name>A0ABS4FGH2_9BACL</name>
<dbReference type="Pfam" id="PF00069">
    <property type="entry name" value="Pkinase"/>
    <property type="match status" value="1"/>
</dbReference>
<evidence type="ECO:0000313" key="3">
    <source>
        <dbReference type="EMBL" id="MBP1895351.1"/>
    </source>
</evidence>
<dbReference type="Gene3D" id="1.10.510.10">
    <property type="entry name" value="Transferase(Phosphotransferase) domain 1"/>
    <property type="match status" value="1"/>
</dbReference>
<sequence>MRLFSYAASFIAAWRDYPAEADSILGNRYTVQGLLGEGSYGITYRCEDLESKELVAVKQARPSKGPFAKNLLRREAALLKSLAHPHIPAYKDLFTYKNKDFLVMSYIEGDTLEDLIFDQGFRYTEQECLRITLQLLEIVTYIHDQGIIHLDLRIPNVLFKNGELQLIDFGLARRVGEPPPLQKPKQRWTRRSRLDISIPAKSAEENSDLADIGHFMLFMLYSAYDVDDDPDQSERSWQEELILSAELHQMIERLLGIREPYQGSSHFMNELRELYSSYDPTISGMTDK</sequence>
<evidence type="ECO:0000313" key="4">
    <source>
        <dbReference type="Proteomes" id="UP000706926"/>
    </source>
</evidence>
<dbReference type="Proteomes" id="UP000706926">
    <property type="component" value="Unassembled WGS sequence"/>
</dbReference>
<protein>
    <submittedName>
        <fullName evidence="3">Serine/threonine-protein kinase</fullName>
        <ecNumber evidence="3">2.7.11.1</ecNumber>
    </submittedName>
</protein>
<keyword evidence="1" id="KW-0547">Nucleotide-binding</keyword>
<keyword evidence="1" id="KW-0067">ATP-binding</keyword>
<organism evidence="3 4">
    <name type="scientific">Paenibacillus lactis</name>
    <dbReference type="NCBI Taxonomy" id="228574"/>
    <lineage>
        <taxon>Bacteria</taxon>
        <taxon>Bacillati</taxon>
        <taxon>Bacillota</taxon>
        <taxon>Bacilli</taxon>
        <taxon>Bacillales</taxon>
        <taxon>Paenibacillaceae</taxon>
        <taxon>Paenibacillus</taxon>
    </lineage>
</organism>
<dbReference type="InterPro" id="IPR017441">
    <property type="entry name" value="Protein_kinase_ATP_BS"/>
</dbReference>
<dbReference type="GO" id="GO:0004674">
    <property type="term" value="F:protein serine/threonine kinase activity"/>
    <property type="evidence" value="ECO:0007669"/>
    <property type="project" value="UniProtKB-EC"/>
</dbReference>
<accession>A0ABS4FGH2</accession>
<evidence type="ECO:0000256" key="1">
    <source>
        <dbReference type="PROSITE-ProRule" id="PRU10141"/>
    </source>
</evidence>
<dbReference type="PROSITE" id="PS00107">
    <property type="entry name" value="PROTEIN_KINASE_ATP"/>
    <property type="match status" value="1"/>
</dbReference>
<comment type="caution">
    <text evidence="3">The sequence shown here is derived from an EMBL/GenBank/DDBJ whole genome shotgun (WGS) entry which is preliminary data.</text>
</comment>
<dbReference type="InterPro" id="IPR000719">
    <property type="entry name" value="Prot_kinase_dom"/>
</dbReference>
<dbReference type="PANTHER" id="PTHR24347">
    <property type="entry name" value="SERINE/THREONINE-PROTEIN KINASE"/>
    <property type="match status" value="1"/>
</dbReference>
<feature type="binding site" evidence="1">
    <location>
        <position position="58"/>
    </location>
    <ligand>
        <name>ATP</name>
        <dbReference type="ChEBI" id="CHEBI:30616"/>
    </ligand>
</feature>
<proteinExistence type="predicted"/>
<feature type="domain" description="Protein kinase" evidence="2">
    <location>
        <begin position="29"/>
        <end position="288"/>
    </location>
</feature>
<dbReference type="PROSITE" id="PS50011">
    <property type="entry name" value="PROTEIN_KINASE_DOM"/>
    <property type="match status" value="1"/>
</dbReference>
<keyword evidence="3" id="KW-0808">Transferase</keyword>
<reference evidence="3 4" key="1">
    <citation type="submission" date="2021-03" db="EMBL/GenBank/DDBJ databases">
        <title>Genomic Encyclopedia of Type Strains, Phase IV (KMG-IV): sequencing the most valuable type-strain genomes for metagenomic binning, comparative biology and taxonomic classification.</title>
        <authorList>
            <person name="Goeker M."/>
        </authorList>
    </citation>
    <scope>NUCLEOTIDE SEQUENCE [LARGE SCALE GENOMIC DNA]</scope>
    <source>
        <strain evidence="3 4">DSM 15596</strain>
    </source>
</reference>
<gene>
    <name evidence="3" type="ORF">J2Z18_004461</name>
</gene>
<dbReference type="SUPFAM" id="SSF56112">
    <property type="entry name" value="Protein kinase-like (PK-like)"/>
    <property type="match status" value="1"/>
</dbReference>
<dbReference type="EMBL" id="JAGGKI010000013">
    <property type="protein sequence ID" value="MBP1895351.1"/>
    <property type="molecule type" value="Genomic_DNA"/>
</dbReference>
<keyword evidence="4" id="KW-1185">Reference proteome</keyword>
<evidence type="ECO:0000259" key="2">
    <source>
        <dbReference type="PROSITE" id="PS50011"/>
    </source>
</evidence>
<dbReference type="EC" id="2.7.11.1" evidence="3"/>
<dbReference type="RefSeq" id="WP_007130287.1">
    <property type="nucleotide sequence ID" value="NZ_CBCSDU010000022.1"/>
</dbReference>
<dbReference type="InterPro" id="IPR011009">
    <property type="entry name" value="Kinase-like_dom_sf"/>
</dbReference>
<dbReference type="GeneID" id="95406368"/>